<dbReference type="InterPro" id="IPR051532">
    <property type="entry name" value="Ester_Hydrolysis_Enzymes"/>
</dbReference>
<keyword evidence="3" id="KW-0378">Hydrolase</keyword>
<name>A0A4Q9FA31_9FLAO</name>
<protein>
    <submittedName>
        <fullName evidence="3">SGNH/GDSL hydrolase family protein</fullName>
    </submittedName>
</protein>
<dbReference type="AlphaFoldDB" id="A0A4Q9FA31"/>
<evidence type="ECO:0000256" key="1">
    <source>
        <dbReference type="SAM" id="SignalP"/>
    </source>
</evidence>
<dbReference type="Gene3D" id="3.40.50.1110">
    <property type="entry name" value="SGNH hydrolase"/>
    <property type="match status" value="1"/>
</dbReference>
<dbReference type="Proteomes" id="UP000291142">
    <property type="component" value="Unassembled WGS sequence"/>
</dbReference>
<reference evidence="3 4" key="1">
    <citation type="submission" date="2019-02" db="EMBL/GenBank/DDBJ databases">
        <title>Hyunsoonleella sp., isolated from marine sediment.</title>
        <authorList>
            <person name="Liu B.-T."/>
        </authorList>
    </citation>
    <scope>NUCLEOTIDE SEQUENCE [LARGE SCALE GENOMIC DNA]</scope>
    <source>
        <strain evidence="3 4">T58</strain>
    </source>
</reference>
<sequence length="238" mass="26453">MKLKNLLLNLCLVLFLCAGCTSNSQENDQPVMESTTPLKIISLGDSYTIGESVCSTCRFPEQLKDSIKHKTGNPDIDLKVIATTGWTTSALLNALNEETIEENYDLATLLIGVNNQFQGRPFEQFETQFPKLANKAISYTKGVKKNLIVVSIPDYAFTPYGAGRESISNGIDKYNDFIENYCNENGITYVYITDITRKGLDEPDLIASDRLHPSTLAYSKFVSRILPLALEKIGYNGN</sequence>
<evidence type="ECO:0000259" key="2">
    <source>
        <dbReference type="Pfam" id="PF13472"/>
    </source>
</evidence>
<dbReference type="OrthoDB" id="158267at2"/>
<keyword evidence="4" id="KW-1185">Reference proteome</keyword>
<dbReference type="PANTHER" id="PTHR30383">
    <property type="entry name" value="THIOESTERASE 1/PROTEASE 1/LYSOPHOSPHOLIPASE L1"/>
    <property type="match status" value="1"/>
</dbReference>
<dbReference type="EMBL" id="SIRT01000018">
    <property type="protein sequence ID" value="TBM99020.1"/>
    <property type="molecule type" value="Genomic_DNA"/>
</dbReference>
<feature type="signal peptide" evidence="1">
    <location>
        <begin position="1"/>
        <end position="26"/>
    </location>
</feature>
<dbReference type="RefSeq" id="WP_130965678.1">
    <property type="nucleotide sequence ID" value="NZ_SIRT01000018.1"/>
</dbReference>
<feature type="chain" id="PRO_5020587750" evidence="1">
    <location>
        <begin position="27"/>
        <end position="238"/>
    </location>
</feature>
<dbReference type="PANTHER" id="PTHR30383:SF5">
    <property type="entry name" value="SGNH HYDROLASE-TYPE ESTERASE DOMAIN-CONTAINING PROTEIN"/>
    <property type="match status" value="1"/>
</dbReference>
<proteinExistence type="predicted"/>
<comment type="caution">
    <text evidence="3">The sequence shown here is derived from an EMBL/GenBank/DDBJ whole genome shotgun (WGS) entry which is preliminary data.</text>
</comment>
<evidence type="ECO:0000313" key="3">
    <source>
        <dbReference type="EMBL" id="TBM99020.1"/>
    </source>
</evidence>
<dbReference type="SUPFAM" id="SSF52266">
    <property type="entry name" value="SGNH hydrolase"/>
    <property type="match status" value="1"/>
</dbReference>
<evidence type="ECO:0000313" key="4">
    <source>
        <dbReference type="Proteomes" id="UP000291142"/>
    </source>
</evidence>
<dbReference type="InterPro" id="IPR036514">
    <property type="entry name" value="SGNH_hydro_sf"/>
</dbReference>
<dbReference type="InterPro" id="IPR013830">
    <property type="entry name" value="SGNH_hydro"/>
</dbReference>
<dbReference type="CDD" id="cd01832">
    <property type="entry name" value="SGNH_hydrolase_like_1"/>
    <property type="match status" value="1"/>
</dbReference>
<gene>
    <name evidence="3" type="ORF">EYD45_16010</name>
</gene>
<feature type="domain" description="SGNH hydrolase-type esterase" evidence="2">
    <location>
        <begin position="43"/>
        <end position="218"/>
    </location>
</feature>
<accession>A0A4Q9FA31</accession>
<dbReference type="GO" id="GO:0004622">
    <property type="term" value="F:phosphatidylcholine lysophospholipase activity"/>
    <property type="evidence" value="ECO:0007669"/>
    <property type="project" value="TreeGrafter"/>
</dbReference>
<keyword evidence="1" id="KW-0732">Signal</keyword>
<organism evidence="3 4">
    <name type="scientific">Hyunsoonleella flava</name>
    <dbReference type="NCBI Taxonomy" id="2527939"/>
    <lineage>
        <taxon>Bacteria</taxon>
        <taxon>Pseudomonadati</taxon>
        <taxon>Bacteroidota</taxon>
        <taxon>Flavobacteriia</taxon>
        <taxon>Flavobacteriales</taxon>
        <taxon>Flavobacteriaceae</taxon>
    </lineage>
</organism>
<dbReference type="Pfam" id="PF13472">
    <property type="entry name" value="Lipase_GDSL_2"/>
    <property type="match status" value="1"/>
</dbReference>